<dbReference type="PANTHER" id="PTHR21143">
    <property type="entry name" value="INVERTEBRATE GUSTATORY RECEPTOR"/>
    <property type="match status" value="1"/>
</dbReference>
<evidence type="ECO:0000256" key="8">
    <source>
        <dbReference type="RuleBase" id="RU363108"/>
    </source>
</evidence>
<organism evidence="9 10">
    <name type="scientific">Hypothenemus hampei</name>
    <name type="common">Coffee berry borer</name>
    <dbReference type="NCBI Taxonomy" id="57062"/>
    <lineage>
        <taxon>Eukaryota</taxon>
        <taxon>Metazoa</taxon>
        <taxon>Ecdysozoa</taxon>
        <taxon>Arthropoda</taxon>
        <taxon>Hexapoda</taxon>
        <taxon>Insecta</taxon>
        <taxon>Pterygota</taxon>
        <taxon>Neoptera</taxon>
        <taxon>Endopterygota</taxon>
        <taxon>Coleoptera</taxon>
        <taxon>Polyphaga</taxon>
        <taxon>Cucujiformia</taxon>
        <taxon>Curculionidae</taxon>
        <taxon>Scolytinae</taxon>
        <taxon>Hypothenemus</taxon>
    </lineage>
</organism>
<evidence type="ECO:0000256" key="7">
    <source>
        <dbReference type="ARBA" id="ARBA00023224"/>
    </source>
</evidence>
<evidence type="ECO:0000256" key="4">
    <source>
        <dbReference type="ARBA" id="ARBA00022989"/>
    </source>
</evidence>
<keyword evidence="5 8" id="KW-0472">Membrane</keyword>
<feature type="transmembrane region" description="Helical" evidence="8">
    <location>
        <begin position="144"/>
        <end position="163"/>
    </location>
</feature>
<dbReference type="GO" id="GO:0007165">
    <property type="term" value="P:signal transduction"/>
    <property type="evidence" value="ECO:0007669"/>
    <property type="project" value="UniProtKB-KW"/>
</dbReference>
<accession>A0ABD1EPN3</accession>
<dbReference type="AlphaFoldDB" id="A0ABD1EPN3"/>
<comment type="function">
    <text evidence="8">Gustatory receptor which mediates acceptance or avoidance behavior, depending on its substrates.</text>
</comment>
<evidence type="ECO:0000256" key="1">
    <source>
        <dbReference type="ARBA" id="ARBA00004651"/>
    </source>
</evidence>
<evidence type="ECO:0000256" key="5">
    <source>
        <dbReference type="ARBA" id="ARBA00023136"/>
    </source>
</evidence>
<keyword evidence="3 8" id="KW-0812">Transmembrane</keyword>
<keyword evidence="6 8" id="KW-0675">Receptor</keyword>
<feature type="transmembrane region" description="Helical" evidence="8">
    <location>
        <begin position="291"/>
        <end position="311"/>
    </location>
</feature>
<gene>
    <name evidence="9" type="ORF">ABEB36_006178</name>
</gene>
<evidence type="ECO:0000313" key="9">
    <source>
        <dbReference type="EMBL" id="KAL1500731.1"/>
    </source>
</evidence>
<comment type="subcellular location">
    <subcellularLocation>
        <location evidence="1 8">Cell membrane</location>
        <topology evidence="1 8">Multi-pass membrane protein</topology>
    </subcellularLocation>
</comment>
<comment type="caution">
    <text evidence="9">The sequence shown here is derived from an EMBL/GenBank/DDBJ whole genome shotgun (WGS) entry which is preliminary data.</text>
</comment>
<feature type="transmembrane region" description="Helical" evidence="8">
    <location>
        <begin position="12"/>
        <end position="35"/>
    </location>
</feature>
<dbReference type="PANTHER" id="PTHR21143:SF104">
    <property type="entry name" value="GUSTATORY RECEPTOR 8A-RELATED"/>
    <property type="match status" value="1"/>
</dbReference>
<dbReference type="EMBL" id="JBDJPC010000005">
    <property type="protein sequence ID" value="KAL1500731.1"/>
    <property type="molecule type" value="Genomic_DNA"/>
</dbReference>
<keyword evidence="2 8" id="KW-1003">Cell membrane</keyword>
<evidence type="ECO:0000256" key="6">
    <source>
        <dbReference type="ARBA" id="ARBA00023170"/>
    </source>
</evidence>
<name>A0ABD1EPN3_HYPHA</name>
<feature type="transmembrane region" description="Helical" evidence="8">
    <location>
        <begin position="375"/>
        <end position="393"/>
    </location>
</feature>
<feature type="transmembrane region" description="Helical" evidence="8">
    <location>
        <begin position="259"/>
        <end position="279"/>
    </location>
</feature>
<evidence type="ECO:0000313" key="10">
    <source>
        <dbReference type="Proteomes" id="UP001566132"/>
    </source>
</evidence>
<dbReference type="Proteomes" id="UP001566132">
    <property type="component" value="Unassembled WGS sequence"/>
</dbReference>
<keyword evidence="4 8" id="KW-1133">Transmembrane helix</keyword>
<sequence>MKRIMSKNKRCRVDFSIIIIWYNVAKLLSFTPISIPLHGGITKKFKLIPYLYPSILLIVYITMTIHSFHTRFTTIYISFNISQKILDILQAITESCFITHVVLSSILKKSLWLKLRDNLTRTERKFSDIMTLSPEQQMPDASLALIRVRIIIFHMGYVFAHLYDSITYWTWASYTLTFIIFRITTYYIMFSTLFIIFLCQWLEHRYIYLNDLLKNSIKDHAWPAGFLLLPSEIGRQQNLQEFSRHYRNLYLIVDNVNGVFNTCFFFITICTALEILNAVNYGIPTSTKLDYIEILDHVIYLVLYMSCYIHLVTACERVRKSAATIGHTSLFLLTKIDMPHIKQELLTLNGYIQGLEPQFSACDFWYIQQSNLSTLFASVINFLIIIIQFHITLKQK</sequence>
<keyword evidence="7 8" id="KW-0807">Transducer</keyword>
<dbReference type="Pfam" id="PF08395">
    <property type="entry name" value="7tm_7"/>
    <property type="match status" value="1"/>
</dbReference>
<evidence type="ECO:0000256" key="2">
    <source>
        <dbReference type="ARBA" id="ARBA00022475"/>
    </source>
</evidence>
<reference evidence="9 10" key="1">
    <citation type="submission" date="2024-05" db="EMBL/GenBank/DDBJ databases">
        <title>Genetic variation in Jamaican populations of the coffee berry borer (Hypothenemus hampei).</title>
        <authorList>
            <person name="Errbii M."/>
            <person name="Myrie A."/>
        </authorList>
    </citation>
    <scope>NUCLEOTIDE SEQUENCE [LARGE SCALE GENOMIC DNA]</scope>
    <source>
        <strain evidence="9">JA-Hopewell-2020-01-JO</strain>
        <tissue evidence="9">Whole body</tissue>
    </source>
</reference>
<protein>
    <recommendedName>
        <fullName evidence="8">Gustatory receptor</fullName>
    </recommendedName>
</protein>
<comment type="similarity">
    <text evidence="8">Belongs to the insect chemoreceptor superfamily. Gustatory receptor (GR) family.</text>
</comment>
<dbReference type="InterPro" id="IPR013604">
    <property type="entry name" value="7TM_chemorcpt"/>
</dbReference>
<dbReference type="GO" id="GO:0005886">
    <property type="term" value="C:plasma membrane"/>
    <property type="evidence" value="ECO:0007669"/>
    <property type="project" value="UniProtKB-SubCell"/>
</dbReference>
<proteinExistence type="inferred from homology"/>
<feature type="transmembrane region" description="Helical" evidence="8">
    <location>
        <begin position="47"/>
        <end position="68"/>
    </location>
</feature>
<evidence type="ECO:0000256" key="3">
    <source>
        <dbReference type="ARBA" id="ARBA00022692"/>
    </source>
</evidence>
<keyword evidence="10" id="KW-1185">Reference proteome</keyword>
<feature type="transmembrane region" description="Helical" evidence="8">
    <location>
        <begin position="175"/>
        <end position="198"/>
    </location>
</feature>